<keyword evidence="3" id="KW-0813">Transport</keyword>
<keyword evidence="4" id="KW-1003">Cell membrane</keyword>
<name>A0A6N3EID2_9BACT</name>
<feature type="transmembrane region" description="Helical" evidence="8">
    <location>
        <begin position="9"/>
        <end position="29"/>
    </location>
</feature>
<feature type="transmembrane region" description="Helical" evidence="8">
    <location>
        <begin position="206"/>
        <end position="229"/>
    </location>
</feature>
<dbReference type="PANTHER" id="PTHR30472:SF41">
    <property type="entry name" value="TRANSPORT SYSTEM PERMEASE PROTEIN"/>
    <property type="match status" value="1"/>
</dbReference>
<comment type="similarity">
    <text evidence="2">Belongs to the binding-protein-dependent transport system permease family. FecCD subfamily.</text>
</comment>
<evidence type="ECO:0000256" key="3">
    <source>
        <dbReference type="ARBA" id="ARBA00022448"/>
    </source>
</evidence>
<evidence type="ECO:0000256" key="6">
    <source>
        <dbReference type="ARBA" id="ARBA00022989"/>
    </source>
</evidence>
<dbReference type="CDD" id="cd06550">
    <property type="entry name" value="TM_ABC_iron-siderophores_like"/>
    <property type="match status" value="1"/>
</dbReference>
<dbReference type="AlphaFoldDB" id="A0A6N3EID2"/>
<keyword evidence="7 8" id="KW-0472">Membrane</keyword>
<keyword evidence="6 8" id="KW-1133">Transmembrane helix</keyword>
<dbReference type="InterPro" id="IPR000522">
    <property type="entry name" value="ABC_transptr_permease_BtuC"/>
</dbReference>
<evidence type="ECO:0000256" key="7">
    <source>
        <dbReference type="ARBA" id="ARBA00023136"/>
    </source>
</evidence>
<feature type="transmembrane region" description="Helical" evidence="8">
    <location>
        <begin position="124"/>
        <end position="149"/>
    </location>
</feature>
<comment type="subcellular location">
    <subcellularLocation>
        <location evidence="1">Cell membrane</location>
        <topology evidence="1">Multi-pass membrane protein</topology>
    </subcellularLocation>
</comment>
<feature type="transmembrane region" description="Helical" evidence="8">
    <location>
        <begin position="94"/>
        <end position="118"/>
    </location>
</feature>
<dbReference type="GO" id="GO:0022857">
    <property type="term" value="F:transmembrane transporter activity"/>
    <property type="evidence" value="ECO:0007669"/>
    <property type="project" value="InterPro"/>
</dbReference>
<evidence type="ECO:0000256" key="4">
    <source>
        <dbReference type="ARBA" id="ARBA00022475"/>
    </source>
</evidence>
<dbReference type="Pfam" id="PF01032">
    <property type="entry name" value="FecCD"/>
    <property type="match status" value="1"/>
</dbReference>
<proteinExistence type="inferred from homology"/>
<evidence type="ECO:0000256" key="1">
    <source>
        <dbReference type="ARBA" id="ARBA00004651"/>
    </source>
</evidence>
<organism evidence="9">
    <name type="scientific">Paraprevotella clara</name>
    <dbReference type="NCBI Taxonomy" id="454154"/>
    <lineage>
        <taxon>Bacteria</taxon>
        <taxon>Pseudomonadati</taxon>
        <taxon>Bacteroidota</taxon>
        <taxon>Bacteroidia</taxon>
        <taxon>Bacteroidales</taxon>
        <taxon>Prevotellaceae</taxon>
        <taxon>Paraprevotella</taxon>
    </lineage>
</organism>
<accession>A0A6N3EID2</accession>
<dbReference type="Gene3D" id="1.10.3470.10">
    <property type="entry name" value="ABC transporter involved in vitamin B12 uptake, BtuC"/>
    <property type="match status" value="1"/>
</dbReference>
<reference evidence="9" key="1">
    <citation type="submission" date="2019-11" db="EMBL/GenBank/DDBJ databases">
        <authorList>
            <person name="Feng L."/>
        </authorList>
    </citation>
    <scope>NUCLEOTIDE SEQUENCE</scope>
    <source>
        <strain evidence="9">PclaraLFYP37</strain>
    </source>
</reference>
<evidence type="ECO:0000256" key="8">
    <source>
        <dbReference type="SAM" id="Phobius"/>
    </source>
</evidence>
<sequence>MIPVERKGYVCGGILVVVIFVLAAANLLLGSVDIPAGAVWGALTGGMVENEAWSFIVWESRVPLCVTAWCCGAALAASGLMLQTVFNNPLADPSILGISSGASLGVALVMLAGGGMVSAGTFSFSGFLAVVAGAFAGAVLVMGVILFLSTLIRSSVMLLIAGIMMGYVASSAISLLNFFATAEGVHSYMVWGMGNFGGVSLEQLPWFAAFTSLGLLMSILLIKPLNALLLGERYAENLGVNVRRTRSMLLVVTGILTAVVTAFCGPVSFIGLAVPHVARLLLGTSNHNSLLPVTLLSGGAVALLCNLICILPGEAGLLPLNAVTPVLGAPVIIYVIVNQRRIQYFN</sequence>
<dbReference type="GO" id="GO:0033214">
    <property type="term" value="P:siderophore-iron import into cell"/>
    <property type="evidence" value="ECO:0007669"/>
    <property type="project" value="TreeGrafter"/>
</dbReference>
<dbReference type="SUPFAM" id="SSF81345">
    <property type="entry name" value="ABC transporter involved in vitamin B12 uptake, BtuC"/>
    <property type="match status" value="1"/>
</dbReference>
<protein>
    <submittedName>
        <fullName evidence="9">Vitamin B12 import system permease protein BtuC</fullName>
    </submittedName>
</protein>
<evidence type="ECO:0000256" key="2">
    <source>
        <dbReference type="ARBA" id="ARBA00007935"/>
    </source>
</evidence>
<dbReference type="EMBL" id="CACRUT010000015">
    <property type="protein sequence ID" value="VYU39189.1"/>
    <property type="molecule type" value="Genomic_DNA"/>
</dbReference>
<feature type="transmembrane region" description="Helical" evidence="8">
    <location>
        <begin position="318"/>
        <end position="337"/>
    </location>
</feature>
<dbReference type="GO" id="GO:0005886">
    <property type="term" value="C:plasma membrane"/>
    <property type="evidence" value="ECO:0007669"/>
    <property type="project" value="UniProtKB-SubCell"/>
</dbReference>
<feature type="transmembrane region" description="Helical" evidence="8">
    <location>
        <begin position="156"/>
        <end position="180"/>
    </location>
</feature>
<evidence type="ECO:0000313" key="9">
    <source>
        <dbReference type="EMBL" id="VYU39189.1"/>
    </source>
</evidence>
<dbReference type="InterPro" id="IPR037294">
    <property type="entry name" value="ABC_BtuC-like"/>
</dbReference>
<feature type="transmembrane region" description="Helical" evidence="8">
    <location>
        <begin position="290"/>
        <end position="311"/>
    </location>
</feature>
<dbReference type="PANTHER" id="PTHR30472">
    <property type="entry name" value="FERRIC ENTEROBACTIN TRANSPORT SYSTEM PERMEASE PROTEIN"/>
    <property type="match status" value="1"/>
</dbReference>
<keyword evidence="5 8" id="KW-0812">Transmembrane</keyword>
<evidence type="ECO:0000256" key="5">
    <source>
        <dbReference type="ARBA" id="ARBA00022692"/>
    </source>
</evidence>
<dbReference type="RefSeq" id="WP_412442123.1">
    <property type="nucleotide sequence ID" value="NZ_CACRUT010000015.1"/>
</dbReference>
<feature type="transmembrane region" description="Helical" evidence="8">
    <location>
        <begin position="249"/>
        <end position="270"/>
    </location>
</feature>
<feature type="transmembrane region" description="Helical" evidence="8">
    <location>
        <begin position="61"/>
        <end position="82"/>
    </location>
</feature>
<gene>
    <name evidence="9" type="primary">btuC</name>
    <name evidence="9" type="ORF">PCLFYP37_02728</name>
</gene>